<reference evidence="2" key="1">
    <citation type="submission" date="2018-12" db="EMBL/GenBank/DDBJ databases">
        <authorList>
            <person name="Yazar S."/>
        </authorList>
    </citation>
    <scope>NUCLEOTIDE SEQUENCE [LARGE SCALE GENOMIC DNA]</scope>
</reference>
<evidence type="ECO:0000313" key="1">
    <source>
        <dbReference type="Ensembl" id="ENSVURP00010029957.1"/>
    </source>
</evidence>
<reference evidence="1" key="3">
    <citation type="submission" date="2025-09" db="UniProtKB">
        <authorList>
            <consortium name="Ensembl"/>
        </authorList>
    </citation>
    <scope>IDENTIFICATION</scope>
</reference>
<dbReference type="GeneTree" id="ENSGT00940000174256"/>
<dbReference type="AlphaFoldDB" id="A0A4X2M8L8"/>
<reference evidence="1" key="2">
    <citation type="submission" date="2025-08" db="UniProtKB">
        <authorList>
            <consortium name="Ensembl"/>
        </authorList>
    </citation>
    <scope>IDENTIFICATION</scope>
</reference>
<proteinExistence type="predicted"/>
<accession>A0A4X2M8L8</accession>
<sequence length="72" mass="8353">MLILKEQKQKEESKVQKSAKGPDEVKVMALLKRIGYILDVITGQRKYGSPSLYSIKSEDPERLWLFILKTEE</sequence>
<protein>
    <submittedName>
        <fullName evidence="1">Uncharacterized protein</fullName>
    </submittedName>
</protein>
<dbReference type="Ensembl" id="ENSVURT00010034109.1">
    <property type="protein sequence ID" value="ENSVURP00010029957.1"/>
    <property type="gene ID" value="ENSVURG00010022899.1"/>
</dbReference>
<name>A0A4X2M8L8_VOMUR</name>
<dbReference type="Proteomes" id="UP000314987">
    <property type="component" value="Unassembled WGS sequence"/>
</dbReference>
<dbReference type="STRING" id="29139.ENSVURP00010029957"/>
<keyword evidence="2" id="KW-1185">Reference proteome</keyword>
<organism evidence="1 2">
    <name type="scientific">Vombatus ursinus</name>
    <name type="common">Common wombat</name>
    <dbReference type="NCBI Taxonomy" id="29139"/>
    <lineage>
        <taxon>Eukaryota</taxon>
        <taxon>Metazoa</taxon>
        <taxon>Chordata</taxon>
        <taxon>Craniata</taxon>
        <taxon>Vertebrata</taxon>
        <taxon>Euteleostomi</taxon>
        <taxon>Mammalia</taxon>
        <taxon>Metatheria</taxon>
        <taxon>Diprotodontia</taxon>
        <taxon>Vombatidae</taxon>
        <taxon>Vombatus</taxon>
    </lineage>
</organism>
<evidence type="ECO:0000313" key="2">
    <source>
        <dbReference type="Proteomes" id="UP000314987"/>
    </source>
</evidence>